<keyword evidence="4" id="KW-0677">Repeat</keyword>
<dbReference type="GO" id="GO:0008270">
    <property type="term" value="F:zinc ion binding"/>
    <property type="evidence" value="ECO:0007669"/>
    <property type="project" value="UniProtKB-KW"/>
</dbReference>
<dbReference type="Pfam" id="PF13086">
    <property type="entry name" value="AAA_11"/>
    <property type="match status" value="2"/>
</dbReference>
<sequence length="1867" mass="216169">MSLPIQSNREKQFNTYFWNDTDNFCRNVISLVTTLNNLIPSSSCESNLKLLRALTCTMTYLESNPTNYHVNISDEIKNELKHLSDIVEKVSNEYETKKKEINVTDEEPYVEPPDNFRDLDIYPTTLEITSYQDVFLRSNVIKGPYRDIEHYLDVQYRLYREDFVLPLRNGICKYLEDPRTKLENIRTYKNVQFLNRETISDQNCYRLQYDFSNKKKSFEFENSKRFMYGSLLIFTHDNFRTVLFGTVAGKRDLETLSKGHLIVGFRTDAVIPQTIIGPQFLMIESKVFFEPYYQVLNALRNMSTVHFPMERYIIQVETEAKPPEYLKVQPELPRDQRPIIPLTYDRNIVNGLNAAQREAFEAALSKEFVIIQGPPGTGKTFLGLKIARTLLENKNRWYKRTPMLVICYTNHALDQFLEGLLPVTNEIIRIGSQSKNENIQKLNIRSRRHTRNQTVHETRRQVSSYLSQIDSIKNNLNEIDRYCSIVDFNVFSNVVNNFKDSWFNQATTDNILSWLFEEGHNAIANRRAPMEQHQENQEVTPNEENVRLEIENEENLDTGAEEVDEIFENVEISPFRELISVKTLSNRRRQLLKDYDYVRQDETISPRERDMQEDKIQINLYIIENYLDVLKFRLLEGEKNKNRLIRPEFVDMRHPHNMPYDLRWQCYFYWLELYKYSLNQGREVLIRDFQRIYSVYKEMQEMEDTQTMRGALVIGMTTTCAARHQSSLQALKIPIVIVEEAAEILESHIIAALTTHCEHLILIGDHQQLKPSTANFKIETKFKLGVSLFERMILNNIQCHTLNIQHRMKPEIANLIRPAIYPVLQDGDSVQGRERITGIEQDLFFIDHNEMEELCNDNSKKNIHEAKFLMQLAKHLILNGYKPDQIVVLAAYLGQMFEMQRQRRTYSHILKDVRIAVLDNYQGEESDIILLSLVRNNQNNSIGFLKLENRVCVALSRARNGLYIMGNMNLLCSNSNIWPKIQETLQQQQAIGSHLTLRCVIHRHKITRVSTADDFARFPEGGCDLLCETALNCGHVCTRLCHIEDREHIKYNCRERCEKILCDDPTHVCQKLCYENCGPCCYEVKRLLKCDHVVKIACHVDPTKYNCTIPVETTLPCDHITSKPCSADKETFKCPYPCDTRVEPCGHACEKNCHFRNDPDHLDYSCRKPCERSSKGCTAAEPHICRKYCYEECGTCLAPVRKKRSCGHMFNMGCSIDPETIVCEKPCKITLNCGHKCKETCAKPCGPCKEKVEKIVPDCNHKIKINCFELPNRKLCKGKCPRLLPCGHVCNRKCNEDCTEKCKEIVDCSIISPCGHVIKKIACHVKRNLNLYLDDEKILVKNCTEPCNAQLACKHKCSGSCGQCYQGRFHQRCLQNCGVILVCNHECPIPCREACKPCRKPCEYRCAHSQCRKLCGDPCTPCKEKCKRKCPHQECRKRCGEFCSVDPCTQPCPKRIKKCEHLCVGFCGDPCPPLCRICDVDELTDIFFGTEDDEDARFVLLIDCGHVMEATGMINWLDQKRENDDEDRKIQPLVCPKCKTVIKKTARYSDYVKQSMNDLRNVKMKFYGKWKEIEVIRKRLQEKLSTMYEGNAKKETTTNTIREQLRRLTLFGGRENINTVNTNKIANSDFVKIKTTLAHRLLDSRDNRRQNINKMDLDAIRIKIELMQMIMEPLEKEKLSLSDMPLSNNHVSLIAKLLETNIDSITEQEVTDISLEINRLHRLIQFERIGYKPYLQQPGIRTKVDATIQLLNKYGRYDDYQDRIIKNMMEELKKLTSSKIALTDAEKKEIVKAIGLRPGHWYKCPNGHPYAIGECGGANQESRCPECGAPIGGRNHALAPGNAVATEMAGARFGAWSDQANMANYQF</sequence>
<dbReference type="InterPro" id="IPR045055">
    <property type="entry name" value="DNA2/NAM7-like"/>
</dbReference>
<dbReference type="InterPro" id="IPR041679">
    <property type="entry name" value="DNA2/NAM7-like_C"/>
</dbReference>
<dbReference type="InterPro" id="IPR046439">
    <property type="entry name" value="ZF_RZ_dom"/>
</dbReference>
<dbReference type="Pfam" id="PF13087">
    <property type="entry name" value="AAA_12"/>
    <property type="match status" value="1"/>
</dbReference>
<dbReference type="EMBL" id="OV651818">
    <property type="protein sequence ID" value="CAH1111676.1"/>
    <property type="molecule type" value="Genomic_DNA"/>
</dbReference>
<keyword evidence="11" id="KW-1185">Reference proteome</keyword>
<dbReference type="InterPro" id="IPR000967">
    <property type="entry name" value="Znf_NFX1"/>
</dbReference>
<evidence type="ECO:0000313" key="11">
    <source>
        <dbReference type="Proteomes" id="UP001153636"/>
    </source>
</evidence>
<dbReference type="OrthoDB" id="2423195at2759"/>
<accession>A0A9P0D043</accession>
<evidence type="ECO:0000256" key="7">
    <source>
        <dbReference type="ARBA" id="ARBA00022859"/>
    </source>
</evidence>
<dbReference type="GO" id="GO:0031048">
    <property type="term" value="P:regulatory ncRNA-mediated heterochromatin formation"/>
    <property type="evidence" value="ECO:0007669"/>
    <property type="project" value="TreeGrafter"/>
</dbReference>
<dbReference type="InterPro" id="IPR047187">
    <property type="entry name" value="SF1_C_Upf1"/>
</dbReference>
<dbReference type="Pfam" id="PF25396">
    <property type="entry name" value="ZNFX1"/>
    <property type="match status" value="1"/>
</dbReference>
<dbReference type="SMART" id="SM00438">
    <property type="entry name" value="ZnF_NFX"/>
    <property type="match status" value="4"/>
</dbReference>
<keyword evidence="5" id="KW-0863">Zinc-finger</keyword>
<dbReference type="CDD" id="cd18808">
    <property type="entry name" value="SF1_C_Upf1"/>
    <property type="match status" value="1"/>
</dbReference>
<keyword evidence="7" id="KW-0391">Immunity</keyword>
<keyword evidence="2" id="KW-0963">Cytoplasm</keyword>
<evidence type="ECO:0000256" key="1">
    <source>
        <dbReference type="ARBA" id="ARBA00004496"/>
    </source>
</evidence>
<evidence type="ECO:0000256" key="2">
    <source>
        <dbReference type="ARBA" id="ARBA00022490"/>
    </source>
</evidence>
<evidence type="ECO:0000313" key="10">
    <source>
        <dbReference type="EMBL" id="CAH1111676.1"/>
    </source>
</evidence>
<dbReference type="GO" id="GO:0004386">
    <property type="term" value="F:helicase activity"/>
    <property type="evidence" value="ECO:0007669"/>
    <property type="project" value="InterPro"/>
</dbReference>
<gene>
    <name evidence="10" type="ORF">PSYICH_LOCUS12229</name>
</gene>
<feature type="domain" description="RZ-type" evidence="9">
    <location>
        <begin position="1782"/>
        <end position="1862"/>
    </location>
</feature>
<dbReference type="SUPFAM" id="SSF52540">
    <property type="entry name" value="P-loop containing nucleoside triphosphate hydrolases"/>
    <property type="match status" value="1"/>
</dbReference>
<dbReference type="PANTHER" id="PTHR10887">
    <property type="entry name" value="DNA2/NAM7 HELICASE FAMILY"/>
    <property type="match status" value="1"/>
</dbReference>
<dbReference type="InterPro" id="IPR057373">
    <property type="entry name" value="ZNFX1"/>
</dbReference>
<organism evidence="10 11">
    <name type="scientific">Psylliodes chrysocephalus</name>
    <dbReference type="NCBI Taxonomy" id="3402493"/>
    <lineage>
        <taxon>Eukaryota</taxon>
        <taxon>Metazoa</taxon>
        <taxon>Ecdysozoa</taxon>
        <taxon>Arthropoda</taxon>
        <taxon>Hexapoda</taxon>
        <taxon>Insecta</taxon>
        <taxon>Pterygota</taxon>
        <taxon>Neoptera</taxon>
        <taxon>Endopterygota</taxon>
        <taxon>Coleoptera</taxon>
        <taxon>Polyphaga</taxon>
        <taxon>Cucujiformia</taxon>
        <taxon>Chrysomeloidea</taxon>
        <taxon>Chrysomelidae</taxon>
        <taxon>Galerucinae</taxon>
        <taxon>Alticini</taxon>
        <taxon>Psylliodes</taxon>
    </lineage>
</organism>
<dbReference type="InterPro" id="IPR041677">
    <property type="entry name" value="DNA2/NAM7_AAA_11"/>
</dbReference>
<keyword evidence="3" id="KW-0479">Metal-binding</keyword>
<dbReference type="FunFam" id="3.40.50.300:FF:000742">
    <property type="entry name" value="NFX1-type zinc finger-containing protein 1"/>
    <property type="match status" value="1"/>
</dbReference>
<comment type="subcellular location">
    <subcellularLocation>
        <location evidence="1">Cytoplasm</location>
    </subcellularLocation>
</comment>
<dbReference type="Pfam" id="PF20173">
    <property type="entry name" value="ZnF_RZ-type"/>
    <property type="match status" value="1"/>
</dbReference>
<dbReference type="Proteomes" id="UP001153636">
    <property type="component" value="Chromosome 6"/>
</dbReference>
<evidence type="ECO:0000259" key="9">
    <source>
        <dbReference type="PROSITE" id="PS51981"/>
    </source>
</evidence>
<evidence type="ECO:0000256" key="3">
    <source>
        <dbReference type="ARBA" id="ARBA00022723"/>
    </source>
</evidence>
<dbReference type="GO" id="GO:0005737">
    <property type="term" value="C:cytoplasm"/>
    <property type="evidence" value="ECO:0007669"/>
    <property type="project" value="UniProtKB-SubCell"/>
</dbReference>
<dbReference type="GO" id="GO:0031380">
    <property type="term" value="C:nuclear RNA-directed RNA polymerase complex"/>
    <property type="evidence" value="ECO:0007669"/>
    <property type="project" value="TreeGrafter"/>
</dbReference>
<dbReference type="CDD" id="cd06008">
    <property type="entry name" value="NF-X1-zinc-finger"/>
    <property type="match status" value="1"/>
</dbReference>
<evidence type="ECO:0000256" key="5">
    <source>
        <dbReference type="ARBA" id="ARBA00022771"/>
    </source>
</evidence>
<feature type="coiled-coil region" evidence="8">
    <location>
        <begin position="73"/>
        <end position="107"/>
    </location>
</feature>
<name>A0A9P0D043_9CUCU</name>
<keyword evidence="8" id="KW-0175">Coiled coil</keyword>
<reference evidence="10" key="1">
    <citation type="submission" date="2022-01" db="EMBL/GenBank/DDBJ databases">
        <authorList>
            <person name="King R."/>
        </authorList>
    </citation>
    <scope>NUCLEOTIDE SEQUENCE</scope>
</reference>
<dbReference type="GO" id="GO:0002376">
    <property type="term" value="P:immune system process"/>
    <property type="evidence" value="ECO:0007669"/>
    <property type="project" value="UniProtKB-KW"/>
</dbReference>
<dbReference type="PROSITE" id="PS51981">
    <property type="entry name" value="ZF_RZ"/>
    <property type="match status" value="1"/>
</dbReference>
<evidence type="ECO:0000256" key="4">
    <source>
        <dbReference type="ARBA" id="ARBA00022737"/>
    </source>
</evidence>
<dbReference type="Gene3D" id="3.40.50.300">
    <property type="entry name" value="P-loop containing nucleotide triphosphate hydrolases"/>
    <property type="match status" value="3"/>
</dbReference>
<evidence type="ECO:0000256" key="6">
    <source>
        <dbReference type="ARBA" id="ARBA00022833"/>
    </source>
</evidence>
<dbReference type="PANTHER" id="PTHR10887:SF341">
    <property type="entry name" value="NFX1-TYPE ZINC FINGER-CONTAINING PROTEIN 1"/>
    <property type="match status" value="1"/>
</dbReference>
<keyword evidence="6" id="KW-0862">Zinc</keyword>
<dbReference type="InterPro" id="IPR027417">
    <property type="entry name" value="P-loop_NTPase"/>
</dbReference>
<evidence type="ECO:0000256" key="8">
    <source>
        <dbReference type="SAM" id="Coils"/>
    </source>
</evidence>
<proteinExistence type="predicted"/>
<protein>
    <recommendedName>
        <fullName evidence="9">RZ-type domain-containing protein</fullName>
    </recommendedName>
</protein>